<evidence type="ECO:0000313" key="1">
    <source>
        <dbReference type="EMBL" id="KAI0067641.1"/>
    </source>
</evidence>
<accession>A0ACB8TGX1</accession>
<keyword evidence="2" id="KW-1185">Reference proteome</keyword>
<protein>
    <submittedName>
        <fullName evidence="1">Uncharacterized protein</fullName>
    </submittedName>
</protein>
<dbReference type="Proteomes" id="UP000814140">
    <property type="component" value="Unassembled WGS sequence"/>
</dbReference>
<comment type="caution">
    <text evidence="1">The sequence shown here is derived from an EMBL/GenBank/DDBJ whole genome shotgun (WGS) entry which is preliminary data.</text>
</comment>
<gene>
    <name evidence="1" type="ORF">BV25DRAFT_1834700</name>
</gene>
<reference evidence="1" key="2">
    <citation type="journal article" date="2022" name="New Phytol.">
        <title>Evolutionary transition to the ectomycorrhizal habit in the genomes of a hyperdiverse lineage of mushroom-forming fungi.</title>
        <authorList>
            <person name="Looney B."/>
            <person name="Miyauchi S."/>
            <person name="Morin E."/>
            <person name="Drula E."/>
            <person name="Courty P.E."/>
            <person name="Kohler A."/>
            <person name="Kuo A."/>
            <person name="LaButti K."/>
            <person name="Pangilinan J."/>
            <person name="Lipzen A."/>
            <person name="Riley R."/>
            <person name="Andreopoulos W."/>
            <person name="He G."/>
            <person name="Johnson J."/>
            <person name="Nolan M."/>
            <person name="Tritt A."/>
            <person name="Barry K.W."/>
            <person name="Grigoriev I.V."/>
            <person name="Nagy L.G."/>
            <person name="Hibbett D."/>
            <person name="Henrissat B."/>
            <person name="Matheny P.B."/>
            <person name="Labbe J."/>
            <person name="Martin F.M."/>
        </authorList>
    </citation>
    <scope>NUCLEOTIDE SEQUENCE</scope>
    <source>
        <strain evidence="1">HHB10654</strain>
    </source>
</reference>
<dbReference type="EMBL" id="MU277189">
    <property type="protein sequence ID" value="KAI0067641.1"/>
    <property type="molecule type" value="Genomic_DNA"/>
</dbReference>
<reference evidence="1" key="1">
    <citation type="submission" date="2021-03" db="EMBL/GenBank/DDBJ databases">
        <authorList>
            <consortium name="DOE Joint Genome Institute"/>
            <person name="Ahrendt S."/>
            <person name="Looney B.P."/>
            <person name="Miyauchi S."/>
            <person name="Morin E."/>
            <person name="Drula E."/>
            <person name="Courty P.E."/>
            <person name="Chicoki N."/>
            <person name="Fauchery L."/>
            <person name="Kohler A."/>
            <person name="Kuo A."/>
            <person name="Labutti K."/>
            <person name="Pangilinan J."/>
            <person name="Lipzen A."/>
            <person name="Riley R."/>
            <person name="Andreopoulos W."/>
            <person name="He G."/>
            <person name="Johnson J."/>
            <person name="Barry K.W."/>
            <person name="Grigoriev I.V."/>
            <person name="Nagy L."/>
            <person name="Hibbett D."/>
            <person name="Henrissat B."/>
            <person name="Matheny P.B."/>
            <person name="Labbe J."/>
            <person name="Martin F."/>
        </authorList>
    </citation>
    <scope>NUCLEOTIDE SEQUENCE</scope>
    <source>
        <strain evidence="1">HHB10654</strain>
    </source>
</reference>
<proteinExistence type="predicted"/>
<name>A0ACB8TGX1_9AGAM</name>
<sequence>MPLSLRSVDVSIECNGEELTPYGADIEGEALVSAYVASQVDQTLEVADPDLEDVPFELDIANLGLIQIKILRVVDTRQKRISERSKKAGSHRIGLGEEVESSPSRTQSTSKKLDSVDEPWVAFNFRYLPEDMLRAKGIIPLKPSHPTATASIAYSP</sequence>
<organism evidence="1 2">
    <name type="scientific">Artomyces pyxidatus</name>
    <dbReference type="NCBI Taxonomy" id="48021"/>
    <lineage>
        <taxon>Eukaryota</taxon>
        <taxon>Fungi</taxon>
        <taxon>Dikarya</taxon>
        <taxon>Basidiomycota</taxon>
        <taxon>Agaricomycotina</taxon>
        <taxon>Agaricomycetes</taxon>
        <taxon>Russulales</taxon>
        <taxon>Auriscalpiaceae</taxon>
        <taxon>Artomyces</taxon>
    </lineage>
</organism>
<evidence type="ECO:0000313" key="2">
    <source>
        <dbReference type="Proteomes" id="UP000814140"/>
    </source>
</evidence>